<accession>A0A1W1CWQ0</accession>
<protein>
    <submittedName>
        <fullName evidence="1">Uncharacterized protein</fullName>
    </submittedName>
</protein>
<gene>
    <name evidence="1" type="ORF">MNB_SM-6-40</name>
</gene>
<sequence length="159" mass="18575">MLKADAAIFPKIMLMDKKIKNKLIDNKIIYVIVYNKDDYEIALHEKEYIENSFKKHMGSYPYKIDLVTFSHLSFNTKASAFYVLKSSIDNIKKAANIARKKEIISFSYDVNNLKHGLLFSLVIENSTILYLNKEYLHTKKIDFVDYLLSMARFIDKSSI</sequence>
<organism evidence="1">
    <name type="scientific">hydrothermal vent metagenome</name>
    <dbReference type="NCBI Taxonomy" id="652676"/>
    <lineage>
        <taxon>unclassified sequences</taxon>
        <taxon>metagenomes</taxon>
        <taxon>ecological metagenomes</taxon>
    </lineage>
</organism>
<dbReference type="AlphaFoldDB" id="A0A1W1CWQ0"/>
<dbReference type="EMBL" id="FPHK01000141">
    <property type="protein sequence ID" value="SFV70163.1"/>
    <property type="molecule type" value="Genomic_DNA"/>
</dbReference>
<evidence type="ECO:0000313" key="1">
    <source>
        <dbReference type="EMBL" id="SFV70163.1"/>
    </source>
</evidence>
<name>A0A1W1CWQ0_9ZZZZ</name>
<proteinExistence type="predicted"/>
<reference evidence="1" key="1">
    <citation type="submission" date="2016-10" db="EMBL/GenBank/DDBJ databases">
        <authorList>
            <person name="de Groot N.N."/>
        </authorList>
    </citation>
    <scope>NUCLEOTIDE SEQUENCE</scope>
</reference>